<evidence type="ECO:0000313" key="2">
    <source>
        <dbReference type="EMBL" id="GMN34011.1"/>
    </source>
</evidence>
<feature type="compositionally biased region" description="Low complexity" evidence="1">
    <location>
        <begin position="116"/>
        <end position="127"/>
    </location>
</feature>
<proteinExistence type="predicted"/>
<feature type="region of interest" description="Disordered" evidence="1">
    <location>
        <begin position="116"/>
        <end position="136"/>
    </location>
</feature>
<accession>A0AA88A4L3</accession>
<sequence>MMKFSTNVPPNECLKPPVYYSIISFVYKVKQPYHIVSSHKVWLDRDDNEDTVTVRIPSLAPKRARVPTTVIPSSTIPSSTKGHYPSAKITKAGSKSPLEVVKEVLGIGQMGDRSPLLPSLGFSSPTSQISQIETLR</sequence>
<gene>
    <name evidence="2" type="ORF">TIFTF001_041986</name>
</gene>
<keyword evidence="3" id="KW-1185">Reference proteome</keyword>
<dbReference type="EMBL" id="BTGU01002099">
    <property type="protein sequence ID" value="GMN34011.1"/>
    <property type="molecule type" value="Genomic_DNA"/>
</dbReference>
<dbReference type="AlphaFoldDB" id="A0AA88A4L3"/>
<comment type="caution">
    <text evidence="2">The sequence shown here is derived from an EMBL/GenBank/DDBJ whole genome shotgun (WGS) entry which is preliminary data.</text>
</comment>
<evidence type="ECO:0000256" key="1">
    <source>
        <dbReference type="SAM" id="MobiDB-lite"/>
    </source>
</evidence>
<feature type="region of interest" description="Disordered" evidence="1">
    <location>
        <begin position="70"/>
        <end position="89"/>
    </location>
</feature>
<organism evidence="2 3">
    <name type="scientific">Ficus carica</name>
    <name type="common">Common fig</name>
    <dbReference type="NCBI Taxonomy" id="3494"/>
    <lineage>
        <taxon>Eukaryota</taxon>
        <taxon>Viridiplantae</taxon>
        <taxon>Streptophyta</taxon>
        <taxon>Embryophyta</taxon>
        <taxon>Tracheophyta</taxon>
        <taxon>Spermatophyta</taxon>
        <taxon>Magnoliopsida</taxon>
        <taxon>eudicotyledons</taxon>
        <taxon>Gunneridae</taxon>
        <taxon>Pentapetalae</taxon>
        <taxon>rosids</taxon>
        <taxon>fabids</taxon>
        <taxon>Rosales</taxon>
        <taxon>Moraceae</taxon>
        <taxon>Ficeae</taxon>
        <taxon>Ficus</taxon>
    </lineage>
</organism>
<protein>
    <submittedName>
        <fullName evidence="2">Uncharacterized protein</fullName>
    </submittedName>
</protein>
<feature type="compositionally biased region" description="Low complexity" evidence="1">
    <location>
        <begin position="70"/>
        <end position="80"/>
    </location>
</feature>
<dbReference type="Proteomes" id="UP001187192">
    <property type="component" value="Unassembled WGS sequence"/>
</dbReference>
<name>A0AA88A4L3_FICCA</name>
<reference evidence="2" key="1">
    <citation type="submission" date="2023-07" db="EMBL/GenBank/DDBJ databases">
        <title>draft genome sequence of fig (Ficus carica).</title>
        <authorList>
            <person name="Takahashi T."/>
            <person name="Nishimura K."/>
        </authorList>
    </citation>
    <scope>NUCLEOTIDE SEQUENCE</scope>
</reference>
<evidence type="ECO:0000313" key="3">
    <source>
        <dbReference type="Proteomes" id="UP001187192"/>
    </source>
</evidence>